<feature type="region of interest" description="Disordered" evidence="1">
    <location>
        <begin position="83"/>
        <end position="110"/>
    </location>
</feature>
<dbReference type="AlphaFoldDB" id="A0A8T3B470"/>
<evidence type="ECO:0000313" key="2">
    <source>
        <dbReference type="EMBL" id="KAI0503892.1"/>
    </source>
</evidence>
<dbReference type="EMBL" id="JAGYWB010000011">
    <property type="protein sequence ID" value="KAI0503892.1"/>
    <property type="molecule type" value="Genomic_DNA"/>
</dbReference>
<sequence length="110" mass="12222">MVGSDMVNNVKDNKVNVKVENKFQILMNESNEVEEGEVMDQHVGNKPIDSRMIDGNANEQLIDEVSKCNLVKIKLAKELRSLGLVEPEHRKKRRDGKGNSTGGDCSPSVD</sequence>
<evidence type="ECO:0000313" key="3">
    <source>
        <dbReference type="Proteomes" id="UP000829196"/>
    </source>
</evidence>
<dbReference type="Proteomes" id="UP000829196">
    <property type="component" value="Unassembled WGS sequence"/>
</dbReference>
<name>A0A8T3B470_DENNO</name>
<accession>A0A8T3B470</accession>
<organism evidence="2 3">
    <name type="scientific">Dendrobium nobile</name>
    <name type="common">Orchid</name>
    <dbReference type="NCBI Taxonomy" id="94219"/>
    <lineage>
        <taxon>Eukaryota</taxon>
        <taxon>Viridiplantae</taxon>
        <taxon>Streptophyta</taxon>
        <taxon>Embryophyta</taxon>
        <taxon>Tracheophyta</taxon>
        <taxon>Spermatophyta</taxon>
        <taxon>Magnoliopsida</taxon>
        <taxon>Liliopsida</taxon>
        <taxon>Asparagales</taxon>
        <taxon>Orchidaceae</taxon>
        <taxon>Epidendroideae</taxon>
        <taxon>Malaxideae</taxon>
        <taxon>Dendrobiinae</taxon>
        <taxon>Dendrobium</taxon>
    </lineage>
</organism>
<gene>
    <name evidence="2" type="ORF">KFK09_014836</name>
</gene>
<comment type="caution">
    <text evidence="2">The sequence shown here is derived from an EMBL/GenBank/DDBJ whole genome shotgun (WGS) entry which is preliminary data.</text>
</comment>
<reference evidence="2" key="1">
    <citation type="journal article" date="2022" name="Front. Genet.">
        <title>Chromosome-Scale Assembly of the Dendrobium nobile Genome Provides Insights Into the Molecular Mechanism of the Biosynthesis of the Medicinal Active Ingredient of Dendrobium.</title>
        <authorList>
            <person name="Xu Q."/>
            <person name="Niu S.-C."/>
            <person name="Li K.-L."/>
            <person name="Zheng P.-J."/>
            <person name="Zhang X.-J."/>
            <person name="Jia Y."/>
            <person name="Liu Y."/>
            <person name="Niu Y.-X."/>
            <person name="Yu L.-H."/>
            <person name="Chen D.-F."/>
            <person name="Zhang G.-Q."/>
        </authorList>
    </citation>
    <scope>NUCLEOTIDE SEQUENCE</scope>
    <source>
        <tissue evidence="2">Leaf</tissue>
    </source>
</reference>
<protein>
    <submittedName>
        <fullName evidence="2">Uncharacterized protein</fullName>
    </submittedName>
</protein>
<proteinExistence type="predicted"/>
<evidence type="ECO:0000256" key="1">
    <source>
        <dbReference type="SAM" id="MobiDB-lite"/>
    </source>
</evidence>
<keyword evidence="3" id="KW-1185">Reference proteome</keyword>